<name>A0A6A5BMG7_NAEFO</name>
<dbReference type="VEuPathDB" id="AmoebaDB:FDP41_006709"/>
<protein>
    <submittedName>
        <fullName evidence="1">Uncharacterized protein</fullName>
    </submittedName>
</protein>
<evidence type="ECO:0000313" key="1">
    <source>
        <dbReference type="EMBL" id="KAF0974099.1"/>
    </source>
</evidence>
<sequence length="173" mass="19953">MTRQYSLWLLEPVSKRIKEKLCEPISKGGADLTLDEVSLLDGKILYTIARDVISSKDESVAIRNVNNLDLTLFTKVVKWIHQFLLEDKIEMKKFTSQSPFFPEKVEVILKESYSEKELLNELLNNYTLKDRTKPPPVAVEKTSFNMKHRDEAIKLIVDIAGAHFRFKKGGNKQ</sequence>
<gene>
    <name evidence="1" type="ORF">FDP41_006709</name>
</gene>
<dbReference type="GeneID" id="68113927"/>
<dbReference type="Proteomes" id="UP000444721">
    <property type="component" value="Unassembled WGS sequence"/>
</dbReference>
<proteinExistence type="predicted"/>
<dbReference type="EMBL" id="VFQX01000053">
    <property type="protein sequence ID" value="KAF0974099.1"/>
    <property type="molecule type" value="Genomic_DNA"/>
</dbReference>
<accession>A0A6A5BMG7</accession>
<evidence type="ECO:0000313" key="2">
    <source>
        <dbReference type="Proteomes" id="UP000444721"/>
    </source>
</evidence>
<organism evidence="1 2">
    <name type="scientific">Naegleria fowleri</name>
    <name type="common">Brain eating amoeba</name>
    <dbReference type="NCBI Taxonomy" id="5763"/>
    <lineage>
        <taxon>Eukaryota</taxon>
        <taxon>Discoba</taxon>
        <taxon>Heterolobosea</taxon>
        <taxon>Tetramitia</taxon>
        <taxon>Eutetramitia</taxon>
        <taxon>Vahlkampfiidae</taxon>
        <taxon>Naegleria</taxon>
    </lineage>
</organism>
<dbReference type="OrthoDB" id="10459639at2759"/>
<dbReference type="AlphaFoldDB" id="A0A6A5BMG7"/>
<comment type="caution">
    <text evidence="1">The sequence shown here is derived from an EMBL/GenBank/DDBJ whole genome shotgun (WGS) entry which is preliminary data.</text>
</comment>
<keyword evidence="2" id="KW-1185">Reference proteome</keyword>
<reference evidence="1 2" key="1">
    <citation type="journal article" date="2019" name="Sci. Rep.">
        <title>Nanopore sequencing improves the draft genome of the human pathogenic amoeba Naegleria fowleri.</title>
        <authorList>
            <person name="Liechti N."/>
            <person name="Schurch N."/>
            <person name="Bruggmann R."/>
            <person name="Wittwer M."/>
        </authorList>
    </citation>
    <scope>NUCLEOTIDE SEQUENCE [LARGE SCALE GENOMIC DNA]</scope>
    <source>
        <strain evidence="1 2">ATCC 30894</strain>
    </source>
</reference>
<dbReference type="VEuPathDB" id="AmoebaDB:NF0064540"/>
<dbReference type="RefSeq" id="XP_044558812.1">
    <property type="nucleotide sequence ID" value="XM_044710373.1"/>
</dbReference>
<dbReference type="VEuPathDB" id="AmoebaDB:NfTy_074740"/>